<evidence type="ECO:0000259" key="1">
    <source>
        <dbReference type="Pfam" id="PF00984"/>
    </source>
</evidence>
<dbReference type="Pfam" id="PF08241">
    <property type="entry name" value="Methyltransf_11"/>
    <property type="match status" value="1"/>
</dbReference>
<dbReference type="InterPro" id="IPR014026">
    <property type="entry name" value="UDP-Glc/GDP-Man_DH_dimer"/>
</dbReference>
<dbReference type="Gene3D" id="3.40.50.150">
    <property type="entry name" value="Vaccinia Virus protein VP39"/>
    <property type="match status" value="1"/>
</dbReference>
<dbReference type="PANTHER" id="PTHR43750:SF1">
    <property type="entry name" value="GDP-MANNOSE 6-DEHYDROGENASE"/>
    <property type="match status" value="1"/>
</dbReference>
<dbReference type="InterPro" id="IPR013328">
    <property type="entry name" value="6PGD_dom2"/>
</dbReference>
<feature type="domain" description="UDP-glucose/GDP-mannose dehydrogenase dimerisation" evidence="1">
    <location>
        <begin position="176"/>
        <end position="267"/>
    </location>
</feature>
<dbReference type="Gene3D" id="1.10.1040.10">
    <property type="entry name" value="N-(1-d-carboxylethyl)-l-norvaline Dehydrogenase, domain 2"/>
    <property type="match status" value="1"/>
</dbReference>
<dbReference type="GO" id="GO:0016616">
    <property type="term" value="F:oxidoreductase activity, acting on the CH-OH group of donors, NAD or NADP as acceptor"/>
    <property type="evidence" value="ECO:0007669"/>
    <property type="project" value="InterPro"/>
</dbReference>
<dbReference type="PANTHER" id="PTHR43750">
    <property type="entry name" value="UDP-GLUCOSE 6-DEHYDROGENASE TUAD"/>
    <property type="match status" value="1"/>
</dbReference>
<dbReference type="AlphaFoldDB" id="A0A1F6N476"/>
<protein>
    <recommendedName>
        <fullName evidence="5">Methyltransferase type 11 domain-containing protein</fullName>
    </recommendedName>
</protein>
<sequence length="551" mass="64059">MSSIGIKEKIVLVGFGWVGQANALSLVRMGYEVFYYDVVEPKHHYSDTYYETYEQIKSLKNLLDIDGANTWYIVCIGDRVSPEGHQDISLIERALESLSSIKGKIILRSTVLPHHLENLRFNFYVPEFLHEVLAVEECLNPFYFVLGSRQVDEIMPSFLQEWEKRAYKVFHGTPEEASHIKYLSNIWNAVRIAFVNEFGDSIAEPRDEVARQKIESMLDFILERRSYLRYGKTYGGHCLPKDMRAYIAHKTANKKLIPLLIGAQTANAAHEAVAEKYHLPQWFSSWEDRGREAVISSVLIQWWNSVNANRHIQYARRHLRPIRRLVEKFLPDRTLTHNKDSWNIWARQNPLYYAFPDSVSKRNIDEFEIRASGATDYARYITDDPLFKTFLEQSKNKIVLEIGAGVGRLTEFLARDFGLVHAVDISSRMLDVARKRLTGFNNVSLFENQGNDLPYPDASIDFIFSALVFRHLPSIVLVRDYFREIKRVLKPHGLAKIQLRTGLEAYRWRWFYGVSMSLNETKKMVEQHGFIVLNIETENAKSLWLVIQKPE</sequence>
<gene>
    <name evidence="3" type="ORF">A2983_03025</name>
</gene>
<reference evidence="3 4" key="1">
    <citation type="journal article" date="2016" name="Nat. Commun.">
        <title>Thousands of microbial genomes shed light on interconnected biogeochemical processes in an aquifer system.</title>
        <authorList>
            <person name="Anantharaman K."/>
            <person name="Brown C.T."/>
            <person name="Hug L.A."/>
            <person name="Sharon I."/>
            <person name="Castelle C.J."/>
            <person name="Probst A.J."/>
            <person name="Thomas B.C."/>
            <person name="Singh A."/>
            <person name="Wilkins M.J."/>
            <person name="Karaoz U."/>
            <person name="Brodie E.L."/>
            <person name="Williams K.H."/>
            <person name="Hubbard S.S."/>
            <person name="Banfield J.F."/>
        </authorList>
    </citation>
    <scope>NUCLEOTIDE SEQUENCE [LARGE SCALE GENOMIC DNA]</scope>
</reference>
<proteinExistence type="predicted"/>
<dbReference type="InterPro" id="IPR029063">
    <property type="entry name" value="SAM-dependent_MTases_sf"/>
</dbReference>
<accession>A0A1F6N476</accession>
<dbReference type="SUPFAM" id="SSF53335">
    <property type="entry name" value="S-adenosyl-L-methionine-dependent methyltransferases"/>
    <property type="match status" value="1"/>
</dbReference>
<organism evidence="3 4">
    <name type="scientific">Candidatus Magasanikbacteria bacterium RIFCSPLOWO2_01_FULL_40_15</name>
    <dbReference type="NCBI Taxonomy" id="1798686"/>
    <lineage>
        <taxon>Bacteria</taxon>
        <taxon>Candidatus Magasanikiibacteriota</taxon>
    </lineage>
</organism>
<comment type="caution">
    <text evidence="3">The sequence shown here is derived from an EMBL/GenBank/DDBJ whole genome shotgun (WGS) entry which is preliminary data.</text>
</comment>
<dbReference type="CDD" id="cd02440">
    <property type="entry name" value="AdoMet_MTases"/>
    <property type="match status" value="1"/>
</dbReference>
<feature type="domain" description="Methyltransferase type 11" evidence="2">
    <location>
        <begin position="400"/>
        <end position="494"/>
    </location>
</feature>
<dbReference type="Proteomes" id="UP000177040">
    <property type="component" value="Unassembled WGS sequence"/>
</dbReference>
<evidence type="ECO:0000259" key="2">
    <source>
        <dbReference type="Pfam" id="PF08241"/>
    </source>
</evidence>
<dbReference type="Pfam" id="PF00984">
    <property type="entry name" value="UDPG_MGDP_dh"/>
    <property type="match status" value="1"/>
</dbReference>
<dbReference type="SUPFAM" id="SSF51735">
    <property type="entry name" value="NAD(P)-binding Rossmann-fold domains"/>
    <property type="match status" value="1"/>
</dbReference>
<dbReference type="GO" id="GO:0051287">
    <property type="term" value="F:NAD binding"/>
    <property type="evidence" value="ECO:0007669"/>
    <property type="project" value="InterPro"/>
</dbReference>
<evidence type="ECO:0000313" key="3">
    <source>
        <dbReference type="EMBL" id="OGH78463.1"/>
    </source>
</evidence>
<dbReference type="SUPFAM" id="SSF48179">
    <property type="entry name" value="6-phosphogluconate dehydrogenase C-terminal domain-like"/>
    <property type="match status" value="1"/>
</dbReference>
<evidence type="ECO:0008006" key="5">
    <source>
        <dbReference type="Google" id="ProtNLM"/>
    </source>
</evidence>
<dbReference type="EMBL" id="MFQH01000009">
    <property type="protein sequence ID" value="OGH78463.1"/>
    <property type="molecule type" value="Genomic_DNA"/>
</dbReference>
<dbReference type="GO" id="GO:0008757">
    <property type="term" value="F:S-adenosylmethionine-dependent methyltransferase activity"/>
    <property type="evidence" value="ECO:0007669"/>
    <property type="project" value="InterPro"/>
</dbReference>
<dbReference type="InterPro" id="IPR008927">
    <property type="entry name" value="6-PGluconate_DH-like_C_sf"/>
</dbReference>
<dbReference type="Gene3D" id="3.40.50.720">
    <property type="entry name" value="NAD(P)-binding Rossmann-like Domain"/>
    <property type="match status" value="1"/>
</dbReference>
<dbReference type="InterPro" id="IPR036291">
    <property type="entry name" value="NAD(P)-bd_dom_sf"/>
</dbReference>
<name>A0A1F6N476_9BACT</name>
<evidence type="ECO:0000313" key="4">
    <source>
        <dbReference type="Proteomes" id="UP000177040"/>
    </source>
</evidence>
<dbReference type="InterPro" id="IPR013216">
    <property type="entry name" value="Methyltransf_11"/>
</dbReference>